<name>W9J0M4_FUSOX</name>
<dbReference type="EMBL" id="JH717840">
    <property type="protein sequence ID" value="EWY98327.1"/>
    <property type="molecule type" value="Genomic_DNA"/>
</dbReference>
<gene>
    <name evidence="1" type="ORF">FOYG_02872</name>
</gene>
<organism evidence="1 2">
    <name type="scientific">Fusarium oxysporum NRRL 32931</name>
    <dbReference type="NCBI Taxonomy" id="660029"/>
    <lineage>
        <taxon>Eukaryota</taxon>
        <taxon>Fungi</taxon>
        <taxon>Dikarya</taxon>
        <taxon>Ascomycota</taxon>
        <taxon>Pezizomycotina</taxon>
        <taxon>Sordariomycetes</taxon>
        <taxon>Hypocreomycetidae</taxon>
        <taxon>Hypocreales</taxon>
        <taxon>Nectriaceae</taxon>
        <taxon>Fusarium</taxon>
        <taxon>Fusarium oxysporum species complex</taxon>
    </lineage>
</organism>
<dbReference type="Proteomes" id="UP000030753">
    <property type="component" value="Unassembled WGS sequence"/>
</dbReference>
<protein>
    <submittedName>
        <fullName evidence="1">Uncharacterized protein</fullName>
    </submittedName>
</protein>
<dbReference type="HOGENOM" id="CLU_2197067_0_0_1"/>
<dbReference type="AlphaFoldDB" id="W9J0M4"/>
<sequence length="108" mass="12409">MFVTGSEGLITWYYLRGAHFRRLLRRPYLFVYFLSLSVTFSLSYQNENLRLLESPTQLPLHFSQPCINRLQPWVLFLPSSLSSSRFSSLPSASGPLQDVEWICSSTSA</sequence>
<dbReference type="EMBL" id="JH717840">
    <property type="protein sequence ID" value="EWY98326.1"/>
    <property type="molecule type" value="Genomic_DNA"/>
</dbReference>
<evidence type="ECO:0000313" key="2">
    <source>
        <dbReference type="Proteomes" id="UP000030753"/>
    </source>
</evidence>
<reference evidence="1 2" key="1">
    <citation type="submission" date="2011-06" db="EMBL/GenBank/DDBJ databases">
        <title>The Genome Sequence of Fusarium oxysporum FOSC 3-a.</title>
        <authorList>
            <consortium name="The Broad Institute Genome Sequencing Platform"/>
            <person name="Ma L.-J."/>
            <person name="Gale L.R."/>
            <person name="Schwartz D.C."/>
            <person name="Zhou S."/>
            <person name="Corby-Kistler H."/>
            <person name="Young S.K."/>
            <person name="Zeng Q."/>
            <person name="Gargeya S."/>
            <person name="Fitzgerald M."/>
            <person name="Haas B."/>
            <person name="Abouelleil A."/>
            <person name="Alvarado L."/>
            <person name="Arachchi H.M."/>
            <person name="Berlin A."/>
            <person name="Brown A."/>
            <person name="Chapman S.B."/>
            <person name="Chen Z."/>
            <person name="Dunbar C."/>
            <person name="Freedman E."/>
            <person name="Gearin G."/>
            <person name="Gellesch M."/>
            <person name="Goldberg J."/>
            <person name="Griggs A."/>
            <person name="Gujja S."/>
            <person name="Heiman D."/>
            <person name="Howarth C."/>
            <person name="Larson L."/>
            <person name="Lui A."/>
            <person name="MacDonald P.J.P."/>
            <person name="Mehta T."/>
            <person name="Montmayeur A."/>
            <person name="Murphy C."/>
            <person name="Neiman D."/>
            <person name="Pearson M."/>
            <person name="Priest M."/>
            <person name="Roberts A."/>
            <person name="Saif S."/>
            <person name="Shea T."/>
            <person name="Shenoy N."/>
            <person name="Sisk P."/>
            <person name="Stolte C."/>
            <person name="Sykes S."/>
            <person name="Wortman J."/>
            <person name="Nusbaum C."/>
            <person name="Birren B."/>
        </authorList>
    </citation>
    <scope>NUCLEOTIDE SEQUENCE [LARGE SCALE GENOMIC DNA]</scope>
    <source>
        <strain evidence="2">FOSC 3-a</strain>
        <strain evidence="1">NRRL 32931</strain>
    </source>
</reference>
<reference evidence="1" key="2">
    <citation type="submission" date="2012-06" db="EMBL/GenBank/DDBJ databases">
        <title>Annotation of the Genome Sequence of Fusarium oxysporum NRRL32931.</title>
        <authorList>
            <consortium name="The Broad Institute Genomics Platform"/>
            <person name="Ma L.-J."/>
            <person name="Corby-Kistler H."/>
            <person name="Broz K."/>
            <person name="Gale L.R."/>
            <person name="Jonkers W."/>
            <person name="O'Donnell K."/>
            <person name="Ploetz R."/>
            <person name="Steinberg C."/>
            <person name="Schwartz D.C."/>
            <person name="VanEtten H."/>
            <person name="Zhou S."/>
            <person name="Young S.K."/>
            <person name="Zeng Q."/>
            <person name="Gargeya S."/>
            <person name="Fitzgerald M."/>
            <person name="Abouelleil A."/>
            <person name="Alvarado L."/>
            <person name="Chapman S.B."/>
            <person name="Gainer-Dewar J."/>
            <person name="Goldberg J."/>
            <person name="Griggs A."/>
            <person name="Gujja S."/>
            <person name="Hansen M."/>
            <person name="Howarth C."/>
            <person name="Imamovic A."/>
            <person name="Ireland A."/>
            <person name="Larimer J."/>
            <person name="McCowan C."/>
            <person name="Murphy C."/>
            <person name="Pearson M."/>
            <person name="Poon T.W."/>
            <person name="Priest M."/>
            <person name="Roberts A."/>
            <person name="Saif S."/>
            <person name="Shea T."/>
            <person name="Sykes S."/>
            <person name="Wortman J."/>
            <person name="Nusbaum C."/>
            <person name="Birren B."/>
        </authorList>
    </citation>
    <scope>NUCLEOTIDE SEQUENCE</scope>
    <source>
        <strain evidence="1">NRRL 32931</strain>
    </source>
</reference>
<evidence type="ECO:0000313" key="1">
    <source>
        <dbReference type="EMBL" id="EWY98326.1"/>
    </source>
</evidence>
<accession>W9J0M4</accession>
<proteinExistence type="predicted"/>